<dbReference type="EMBL" id="PEWP01000023">
    <property type="protein sequence ID" value="PIU46934.1"/>
    <property type="molecule type" value="Genomic_DNA"/>
</dbReference>
<protein>
    <recommendedName>
        <fullName evidence="1">Methyltransferase domain-containing protein</fullName>
    </recommendedName>
</protein>
<gene>
    <name evidence="2" type="ORF">COS93_01330</name>
</gene>
<evidence type="ECO:0000259" key="1">
    <source>
        <dbReference type="Pfam" id="PF13847"/>
    </source>
</evidence>
<dbReference type="Gene3D" id="3.40.50.150">
    <property type="entry name" value="Vaccinia Virus protein VP39"/>
    <property type="match status" value="1"/>
</dbReference>
<dbReference type="CDD" id="cd02440">
    <property type="entry name" value="AdoMet_MTases"/>
    <property type="match status" value="1"/>
</dbReference>
<accession>A0A2M6Z3F6</accession>
<dbReference type="Pfam" id="PF13847">
    <property type="entry name" value="Methyltransf_31"/>
    <property type="match status" value="1"/>
</dbReference>
<evidence type="ECO:0000313" key="2">
    <source>
        <dbReference type="EMBL" id="PIU46934.1"/>
    </source>
</evidence>
<proteinExistence type="predicted"/>
<comment type="caution">
    <text evidence="2">The sequence shown here is derived from an EMBL/GenBank/DDBJ whole genome shotgun (WGS) entry which is preliminary data.</text>
</comment>
<evidence type="ECO:0000313" key="3">
    <source>
        <dbReference type="Proteomes" id="UP000228777"/>
    </source>
</evidence>
<dbReference type="InterPro" id="IPR029063">
    <property type="entry name" value="SAM-dependent_MTases_sf"/>
</dbReference>
<dbReference type="SUPFAM" id="SSF53335">
    <property type="entry name" value="S-adenosyl-L-methionine-dependent methyltransferases"/>
    <property type="match status" value="1"/>
</dbReference>
<reference evidence="3" key="1">
    <citation type="submission" date="2017-09" db="EMBL/GenBank/DDBJ databases">
        <title>Depth-based differentiation of microbial function through sediment-hosted aquifers and enrichment of novel symbionts in the deep terrestrial subsurface.</title>
        <authorList>
            <person name="Probst A.J."/>
            <person name="Ladd B."/>
            <person name="Jarett J.K."/>
            <person name="Geller-Mcgrath D.E."/>
            <person name="Sieber C.M.K."/>
            <person name="Emerson J.B."/>
            <person name="Anantharaman K."/>
            <person name="Thomas B.C."/>
            <person name="Malmstrom R."/>
            <person name="Stieglmeier M."/>
            <person name="Klingl A."/>
            <person name="Woyke T."/>
            <person name="Ryan C.M."/>
            <person name="Banfield J.F."/>
        </authorList>
    </citation>
    <scope>NUCLEOTIDE SEQUENCE [LARGE SCALE GENOMIC DNA]</scope>
</reference>
<organism evidence="2 3">
    <name type="scientific">bacterium (Candidatus Gribaldobacteria) CG07_land_8_20_14_0_80_33_18</name>
    <dbReference type="NCBI Taxonomy" id="2014272"/>
    <lineage>
        <taxon>Bacteria</taxon>
        <taxon>Candidatus Gribaldobacteria</taxon>
    </lineage>
</organism>
<sequence length="53" mass="5633">MDLGCGSGRFSIGAAQMGFDVTGVDITPQAVEAAKQRAKQIGIINVRFLSEDY</sequence>
<dbReference type="AlphaFoldDB" id="A0A2M6Z3F6"/>
<feature type="domain" description="Methyltransferase" evidence="1">
    <location>
        <begin position="1"/>
        <end position="52"/>
    </location>
</feature>
<dbReference type="Proteomes" id="UP000228777">
    <property type="component" value="Unassembled WGS sequence"/>
</dbReference>
<dbReference type="InterPro" id="IPR025714">
    <property type="entry name" value="Methyltranfer_dom"/>
</dbReference>
<name>A0A2M6Z3F6_9BACT</name>